<organism evidence="2">
    <name type="scientific">Bacteroides uniformis</name>
    <dbReference type="NCBI Taxonomy" id="820"/>
    <lineage>
        <taxon>Bacteria</taxon>
        <taxon>Pseudomonadati</taxon>
        <taxon>Bacteroidota</taxon>
        <taxon>Bacteroidia</taxon>
        <taxon>Bacteroidales</taxon>
        <taxon>Bacteroidaceae</taxon>
        <taxon>Bacteroides</taxon>
    </lineage>
</organism>
<dbReference type="AlphaFoldDB" id="A0A6N2V7H3"/>
<keyword evidence="1" id="KW-0472">Membrane</keyword>
<evidence type="ECO:0000313" key="2">
    <source>
        <dbReference type="EMBL" id="VYT26148.1"/>
    </source>
</evidence>
<feature type="transmembrane region" description="Helical" evidence="1">
    <location>
        <begin position="25"/>
        <end position="46"/>
    </location>
</feature>
<proteinExistence type="predicted"/>
<keyword evidence="1" id="KW-1133">Transmembrane helix</keyword>
<accession>A0A6N2V7H3</accession>
<name>A0A6N2V7H3_BACUN</name>
<evidence type="ECO:0000256" key="1">
    <source>
        <dbReference type="SAM" id="Phobius"/>
    </source>
</evidence>
<gene>
    <name evidence="2" type="ORF">BULFYP32_02587</name>
</gene>
<sequence>MFRLNLTKHCIKWYCFIQMQLMDTFVHYFVLVSLYLLQLLSVVHLYPWPITDRRYSV</sequence>
<protein>
    <submittedName>
        <fullName evidence="2">Uncharacterized protein</fullName>
    </submittedName>
</protein>
<dbReference type="EMBL" id="CACRTC010000026">
    <property type="protein sequence ID" value="VYT26148.1"/>
    <property type="molecule type" value="Genomic_DNA"/>
</dbReference>
<keyword evidence="1" id="KW-0812">Transmembrane</keyword>
<reference evidence="2" key="1">
    <citation type="submission" date="2019-11" db="EMBL/GenBank/DDBJ databases">
        <authorList>
            <person name="Feng L."/>
        </authorList>
    </citation>
    <scope>NUCLEOTIDE SEQUENCE</scope>
    <source>
        <strain evidence="2">BuniformisLFYP32</strain>
    </source>
</reference>